<dbReference type="Gene3D" id="2.120.10.30">
    <property type="entry name" value="TolB, C-terminal domain"/>
    <property type="match status" value="1"/>
</dbReference>
<reference evidence="2 3" key="1">
    <citation type="submission" date="2021-12" db="EMBL/GenBank/DDBJ databases">
        <title>Discovery of the Pendulisporaceae a myxobacterial family with distinct sporulation behavior and unique specialized metabolism.</title>
        <authorList>
            <person name="Garcia R."/>
            <person name="Popoff A."/>
            <person name="Bader C.D."/>
            <person name="Loehr J."/>
            <person name="Walesch S."/>
            <person name="Walt C."/>
            <person name="Boldt J."/>
            <person name="Bunk B."/>
            <person name="Haeckl F.J.F.P.J."/>
            <person name="Gunesch A.P."/>
            <person name="Birkelbach J."/>
            <person name="Nuebel U."/>
            <person name="Pietschmann T."/>
            <person name="Bach T."/>
            <person name="Mueller R."/>
        </authorList>
    </citation>
    <scope>NUCLEOTIDE SEQUENCE [LARGE SCALE GENOMIC DNA]</scope>
    <source>
        <strain evidence="2 3">MSr12523</strain>
    </source>
</reference>
<dbReference type="InterPro" id="IPR011042">
    <property type="entry name" value="6-blade_b-propeller_TolB-like"/>
</dbReference>
<dbReference type="PROSITE" id="PS51257">
    <property type="entry name" value="PROKAR_LIPOPROTEIN"/>
    <property type="match status" value="1"/>
</dbReference>
<proteinExistence type="predicted"/>
<evidence type="ECO:0000313" key="3">
    <source>
        <dbReference type="Proteomes" id="UP001379533"/>
    </source>
</evidence>
<protein>
    <submittedName>
        <fullName evidence="2">Uncharacterized protein</fullName>
    </submittedName>
</protein>
<feature type="signal peptide" evidence="1">
    <location>
        <begin position="1"/>
        <end position="19"/>
    </location>
</feature>
<sequence>MKYALALALIVVSSGCGGGATEETETQAWELSANPGGAAPARRLAAPDSDFRAIVFDDDHVYWSSDRGQIWRVTKQGGWPELLVDPSKISGQYILGLAVDDEAIYWTDLTRGTVLKRSKRDGIVTVLASEQNRPYRVVVDGTRVYWTVQGDFSANMTSAKTGAVRAVDKRGGVPVTLADKEQLPTELAMDDVSVYFASGPWGDRNGSIRRVPKRGGAVQVMVSDQSTIRALAARGGNVYFVEDRTPALSPFRGALLRVSVDGAYAVLDPDVSIAGPLTLSGNGIAYSALFDSPRRAEIRWVPIDGSTPWVLLAQRTYRRRANTIGVTAIAVDDKMGYWGDFYWDYDGARSGSLMAAPFAR</sequence>
<keyword evidence="3" id="KW-1185">Reference proteome</keyword>
<evidence type="ECO:0000256" key="1">
    <source>
        <dbReference type="SAM" id="SignalP"/>
    </source>
</evidence>
<name>A0ABZ2KCJ5_9BACT</name>
<dbReference type="EMBL" id="CP089982">
    <property type="protein sequence ID" value="WXA94805.1"/>
    <property type="molecule type" value="Genomic_DNA"/>
</dbReference>
<gene>
    <name evidence="2" type="ORF">LZC95_51340</name>
</gene>
<dbReference type="SUPFAM" id="SSF63825">
    <property type="entry name" value="YWTD domain"/>
    <property type="match status" value="2"/>
</dbReference>
<organism evidence="2 3">
    <name type="scientific">Pendulispora brunnea</name>
    <dbReference type="NCBI Taxonomy" id="2905690"/>
    <lineage>
        <taxon>Bacteria</taxon>
        <taxon>Pseudomonadati</taxon>
        <taxon>Myxococcota</taxon>
        <taxon>Myxococcia</taxon>
        <taxon>Myxococcales</taxon>
        <taxon>Sorangiineae</taxon>
        <taxon>Pendulisporaceae</taxon>
        <taxon>Pendulispora</taxon>
    </lineage>
</organism>
<accession>A0ABZ2KCJ5</accession>
<dbReference type="RefSeq" id="WP_394845415.1">
    <property type="nucleotide sequence ID" value="NZ_CP089982.1"/>
</dbReference>
<keyword evidence="1" id="KW-0732">Signal</keyword>
<evidence type="ECO:0000313" key="2">
    <source>
        <dbReference type="EMBL" id="WXA94805.1"/>
    </source>
</evidence>
<feature type="chain" id="PRO_5046724393" evidence="1">
    <location>
        <begin position="20"/>
        <end position="360"/>
    </location>
</feature>
<dbReference type="Proteomes" id="UP001379533">
    <property type="component" value="Chromosome"/>
</dbReference>